<reference evidence="1 2" key="1">
    <citation type="submission" date="2018-03" db="EMBL/GenBank/DDBJ databases">
        <authorList>
            <person name="Gully D."/>
        </authorList>
    </citation>
    <scope>NUCLEOTIDE SEQUENCE [LARGE SCALE GENOMIC DNA]</scope>
    <source>
        <strain evidence="1">ORS3257</strain>
    </source>
</reference>
<protein>
    <submittedName>
        <fullName evidence="1">Uncharacterized protein</fullName>
    </submittedName>
</protein>
<dbReference type="Proteomes" id="UP000246085">
    <property type="component" value="Chromosome BRAD3257"/>
</dbReference>
<proteinExistence type="predicted"/>
<sequence>MYMLSPLPRRSGWAYYFAQSPSRISLPRKGRRVGLRIVLFEACSAFTRVTACTLALSPIRDTLIEGFSHFVTSMTAPIASGWSVCRVGLAPTGKRRLFTAHTRSGHWCMRCP</sequence>
<dbReference type="EMBL" id="LS398110">
    <property type="protein sequence ID" value="SPP93121.1"/>
    <property type="molecule type" value="Genomic_DNA"/>
</dbReference>
<name>A0A2U3PVD4_9BRAD</name>
<evidence type="ECO:0000313" key="1">
    <source>
        <dbReference type="EMBL" id="SPP93121.1"/>
    </source>
</evidence>
<gene>
    <name evidence="1" type="ORF">BRAD3257_2025</name>
</gene>
<dbReference type="KEGG" id="bvz:BRAD3257_2025"/>
<organism evidence="1 2">
    <name type="scientific">Bradyrhizobium vignae</name>
    <dbReference type="NCBI Taxonomy" id="1549949"/>
    <lineage>
        <taxon>Bacteria</taxon>
        <taxon>Pseudomonadati</taxon>
        <taxon>Pseudomonadota</taxon>
        <taxon>Alphaproteobacteria</taxon>
        <taxon>Hyphomicrobiales</taxon>
        <taxon>Nitrobacteraceae</taxon>
        <taxon>Bradyrhizobium</taxon>
    </lineage>
</organism>
<evidence type="ECO:0000313" key="2">
    <source>
        <dbReference type="Proteomes" id="UP000246085"/>
    </source>
</evidence>
<accession>A0A2U3PVD4</accession>
<dbReference type="AlphaFoldDB" id="A0A2U3PVD4"/>